<proteinExistence type="predicted"/>
<feature type="transmembrane region" description="Helical" evidence="2">
    <location>
        <begin position="496"/>
        <end position="518"/>
    </location>
</feature>
<feature type="compositionally biased region" description="Low complexity" evidence="1">
    <location>
        <begin position="16"/>
        <end position="65"/>
    </location>
</feature>
<reference evidence="3 4" key="1">
    <citation type="submission" date="2022-09" db="EMBL/GenBank/DDBJ databases">
        <authorList>
            <person name="Palmer J.M."/>
        </authorList>
    </citation>
    <scope>NUCLEOTIDE SEQUENCE [LARGE SCALE GENOMIC DNA]</scope>
    <source>
        <strain evidence="3 4">DSM 7382</strain>
    </source>
</reference>
<feature type="region of interest" description="Disordered" evidence="1">
    <location>
        <begin position="554"/>
        <end position="629"/>
    </location>
</feature>
<keyword evidence="2" id="KW-1133">Transmembrane helix</keyword>
<organism evidence="3 4">
    <name type="scientific">Cerrena zonata</name>
    <dbReference type="NCBI Taxonomy" id="2478898"/>
    <lineage>
        <taxon>Eukaryota</taxon>
        <taxon>Fungi</taxon>
        <taxon>Dikarya</taxon>
        <taxon>Basidiomycota</taxon>
        <taxon>Agaricomycotina</taxon>
        <taxon>Agaricomycetes</taxon>
        <taxon>Polyporales</taxon>
        <taxon>Cerrenaceae</taxon>
        <taxon>Cerrena</taxon>
    </lineage>
</organism>
<evidence type="ECO:0000313" key="4">
    <source>
        <dbReference type="Proteomes" id="UP001385951"/>
    </source>
</evidence>
<evidence type="ECO:0000313" key="3">
    <source>
        <dbReference type="EMBL" id="KAK7696464.1"/>
    </source>
</evidence>
<protein>
    <submittedName>
        <fullName evidence="3">Uncharacterized protein</fullName>
    </submittedName>
</protein>
<feature type="region of interest" description="Disordered" evidence="1">
    <location>
        <begin position="1"/>
        <end position="93"/>
    </location>
</feature>
<feature type="transmembrane region" description="Helical" evidence="2">
    <location>
        <begin position="444"/>
        <end position="476"/>
    </location>
</feature>
<feature type="compositionally biased region" description="Basic and acidic residues" evidence="1">
    <location>
        <begin position="617"/>
        <end position="629"/>
    </location>
</feature>
<dbReference type="AlphaFoldDB" id="A0AAW0GW81"/>
<evidence type="ECO:0000256" key="2">
    <source>
        <dbReference type="SAM" id="Phobius"/>
    </source>
</evidence>
<dbReference type="EMBL" id="JASBNA010000001">
    <property type="protein sequence ID" value="KAK7696464.1"/>
    <property type="molecule type" value="Genomic_DNA"/>
</dbReference>
<gene>
    <name evidence="3" type="ORF">QCA50_001121</name>
</gene>
<sequence>MSSSSKPTAIPLEALSSQDSSQTSGSLPFPAQDDQPQPIQDSESSSSKLTSSDKLSALPLPSSSSVYRLRGPSTRRRHRSLQDASSSLPSIQSSPDMVILRSLECPFDSDRGSLPAALQGIRQAISGRHISQSDPVVGSVRAGNRVAGSRKAEGHQTPHSRSSSPSRAASPFRGLFGWNLHRTHSRDEPFVPVNPWQSHLKWFASPSSTPQRRPLDLDFDCHDTFTTCLPFPIQCNDSQSRFRMWISNIGVFLTDTLPRQVYLYMLLRLPALYFSRVSRIFEDAEISKHEIQRMIQICAPATNPNTNNRTPGFATPPANVGMSANGIRRMDTILPPYPEDWVPPAVSPALARFKHSWEQFVDSLLREWKTLNLVSALLCTGILTMFQVPDAAGDPFTRWPAIYSLICALMSLTYGCVYIVQFGTMRSMYKASRWAEEAQRTKTVIWWNVWVLLATPAIWLAWSMIAFWVAIMSYVWRAGAEGDPVDGLRPPLTPHVAIAIRVLASVLLGLGLLYFMLIMRTFGAYSTREAGRRAGLGIKSGGFSAFGDMAAGREARNATEQERETPFRGRPRADDRLRTTTGDIKESPVPLGLGLSFEPSSGPRLGALREMGGDNSSSEKDRQRISPKL</sequence>
<name>A0AAW0GW81_9APHY</name>
<comment type="caution">
    <text evidence="3">The sequence shown here is derived from an EMBL/GenBank/DDBJ whole genome shotgun (WGS) entry which is preliminary data.</text>
</comment>
<feature type="transmembrane region" description="Helical" evidence="2">
    <location>
        <begin position="401"/>
        <end position="423"/>
    </location>
</feature>
<keyword evidence="2" id="KW-0812">Transmembrane</keyword>
<keyword evidence="4" id="KW-1185">Reference proteome</keyword>
<feature type="compositionally biased region" description="Basic and acidic residues" evidence="1">
    <location>
        <begin position="554"/>
        <end position="586"/>
    </location>
</feature>
<evidence type="ECO:0000256" key="1">
    <source>
        <dbReference type="SAM" id="MobiDB-lite"/>
    </source>
</evidence>
<keyword evidence="2" id="KW-0472">Membrane</keyword>
<feature type="compositionally biased region" description="Low complexity" evidence="1">
    <location>
        <begin position="160"/>
        <end position="169"/>
    </location>
</feature>
<feature type="region of interest" description="Disordered" evidence="1">
    <location>
        <begin position="144"/>
        <end position="169"/>
    </location>
</feature>
<dbReference type="Proteomes" id="UP001385951">
    <property type="component" value="Unassembled WGS sequence"/>
</dbReference>
<accession>A0AAW0GW81</accession>